<dbReference type="PATRIC" id="fig|1367847.3.peg.1979"/>
<accession>S5YV79</accession>
<feature type="region of interest" description="Disordered" evidence="1">
    <location>
        <begin position="16"/>
        <end position="42"/>
    </location>
</feature>
<sequence>MLKHPVFNTFCEINMPAQITPTPPHAETAPPADQAGRATAQDKAATLTMTLKADSGYESVEVHRVSAGTWARIVALASGGAT</sequence>
<dbReference type="AlphaFoldDB" id="S5YV79"/>
<name>S5YV79_PARAH</name>
<organism evidence="2 3">
    <name type="scientific">Paracoccus aminophilus JCM 7686</name>
    <dbReference type="NCBI Taxonomy" id="1367847"/>
    <lineage>
        <taxon>Bacteria</taxon>
        <taxon>Pseudomonadati</taxon>
        <taxon>Pseudomonadota</taxon>
        <taxon>Alphaproteobacteria</taxon>
        <taxon>Rhodobacterales</taxon>
        <taxon>Paracoccaceae</taxon>
        <taxon>Paracoccus</taxon>
    </lineage>
</organism>
<dbReference type="EMBL" id="CP006650">
    <property type="protein sequence ID" value="AGT09086.1"/>
    <property type="molecule type" value="Genomic_DNA"/>
</dbReference>
<proteinExistence type="predicted"/>
<gene>
    <name evidence="2" type="ORF">JCM7686_1985</name>
</gene>
<reference evidence="2 3" key="1">
    <citation type="journal article" date="2014" name="BMC Genomics">
        <title>Architecture and functions of a multipartite genome of the methylotrophic bacterium Paracoccus aminophilus JCM 7686, containing primary and secondary chromids.</title>
        <authorList>
            <person name="Dziewit L."/>
            <person name="Czarnecki J."/>
            <person name="Wibberg D."/>
            <person name="Radlinska M."/>
            <person name="Mrozek P."/>
            <person name="Szymczak M."/>
            <person name="Schluter A."/>
            <person name="Puhler A."/>
            <person name="Bartosik D."/>
        </authorList>
    </citation>
    <scope>NUCLEOTIDE SEQUENCE [LARGE SCALE GENOMIC DNA]</scope>
    <source>
        <strain evidence="2">JCM 7686</strain>
    </source>
</reference>
<dbReference type="HOGENOM" id="CLU_2555175_0_0_5"/>
<dbReference type="STRING" id="1367847.JCM7686_1985"/>
<dbReference type="Proteomes" id="UP000015480">
    <property type="component" value="Chromosome"/>
</dbReference>
<dbReference type="KEGG" id="pami:JCM7686_1985"/>
<keyword evidence="3" id="KW-1185">Reference proteome</keyword>
<evidence type="ECO:0000256" key="1">
    <source>
        <dbReference type="SAM" id="MobiDB-lite"/>
    </source>
</evidence>
<evidence type="ECO:0000313" key="3">
    <source>
        <dbReference type="Proteomes" id="UP000015480"/>
    </source>
</evidence>
<evidence type="ECO:0000313" key="2">
    <source>
        <dbReference type="EMBL" id="AGT09086.1"/>
    </source>
</evidence>
<protein>
    <submittedName>
        <fullName evidence="2">Uncharacterized protein</fullName>
    </submittedName>
</protein>